<keyword evidence="2" id="KW-1185">Reference proteome</keyword>
<reference evidence="1 2" key="1">
    <citation type="submission" date="2019-02" db="EMBL/GenBank/DDBJ databases">
        <title>Deep-cultivation of Planctomycetes and their phenomic and genomic characterization uncovers novel biology.</title>
        <authorList>
            <person name="Wiegand S."/>
            <person name="Jogler M."/>
            <person name="Boedeker C."/>
            <person name="Pinto D."/>
            <person name="Vollmers J."/>
            <person name="Rivas-Marin E."/>
            <person name="Kohn T."/>
            <person name="Peeters S.H."/>
            <person name="Heuer A."/>
            <person name="Rast P."/>
            <person name="Oberbeckmann S."/>
            <person name="Bunk B."/>
            <person name="Jeske O."/>
            <person name="Meyerdierks A."/>
            <person name="Storesund J.E."/>
            <person name="Kallscheuer N."/>
            <person name="Luecker S."/>
            <person name="Lage O.M."/>
            <person name="Pohl T."/>
            <person name="Merkel B.J."/>
            <person name="Hornburger P."/>
            <person name="Mueller R.-W."/>
            <person name="Bruemmer F."/>
            <person name="Labrenz M."/>
            <person name="Spormann A.M."/>
            <person name="Op Den Camp H."/>
            <person name="Overmann J."/>
            <person name="Amann R."/>
            <person name="Jetten M.S.M."/>
            <person name="Mascher T."/>
            <person name="Medema M.H."/>
            <person name="Devos D.P."/>
            <person name="Kaster A.-K."/>
            <person name="Ovreas L."/>
            <person name="Rohde M."/>
            <person name="Galperin M.Y."/>
            <person name="Jogler C."/>
        </authorList>
    </citation>
    <scope>NUCLEOTIDE SEQUENCE [LARGE SCALE GENOMIC DNA]</scope>
    <source>
        <strain evidence="1 2">KOR34</strain>
    </source>
</reference>
<dbReference type="Proteomes" id="UP000316714">
    <property type="component" value="Unassembled WGS sequence"/>
</dbReference>
<comment type="caution">
    <text evidence="1">The sequence shown here is derived from an EMBL/GenBank/DDBJ whole genome shotgun (WGS) entry which is preliminary data.</text>
</comment>
<dbReference type="EMBL" id="SIHJ01000002">
    <property type="protein sequence ID" value="TWT33710.1"/>
    <property type="molecule type" value="Genomic_DNA"/>
</dbReference>
<name>A0A5C5V6H9_9BACT</name>
<proteinExistence type="predicted"/>
<organism evidence="1 2">
    <name type="scientific">Posidoniimonas corsicana</name>
    <dbReference type="NCBI Taxonomy" id="1938618"/>
    <lineage>
        <taxon>Bacteria</taxon>
        <taxon>Pseudomonadati</taxon>
        <taxon>Planctomycetota</taxon>
        <taxon>Planctomycetia</taxon>
        <taxon>Pirellulales</taxon>
        <taxon>Lacipirellulaceae</taxon>
        <taxon>Posidoniimonas</taxon>
    </lineage>
</organism>
<accession>A0A5C5V6H9</accession>
<protein>
    <recommendedName>
        <fullName evidence="3">Nickel uptake substrate-specific transmembrane region</fullName>
    </recommendedName>
</protein>
<evidence type="ECO:0000313" key="2">
    <source>
        <dbReference type="Proteomes" id="UP000316714"/>
    </source>
</evidence>
<evidence type="ECO:0000313" key="1">
    <source>
        <dbReference type="EMBL" id="TWT33710.1"/>
    </source>
</evidence>
<dbReference type="RefSeq" id="WP_146566557.1">
    <property type="nucleotide sequence ID" value="NZ_SIHJ01000002.1"/>
</dbReference>
<evidence type="ECO:0008006" key="3">
    <source>
        <dbReference type="Google" id="ProtNLM"/>
    </source>
</evidence>
<dbReference type="AlphaFoldDB" id="A0A5C5V6H9"/>
<gene>
    <name evidence="1" type="ORF">KOR34_35430</name>
</gene>
<sequence>MDRRCPPATLWLPLTAAVVLWPPMCIAEVVDGLLVVHGVVTLSDGSPAPRATVAATASFHEPRRVTNADDQGRYELRGVFGNGLRLHAASADRSEQTVRMIASPEIRLAAEDSVDLRLSPATEQRVQLTAQHGSTAGVLVMASGMGFETHGRTDASGAVTLNVPAEHAVNSIVAWSPDAGVGGSRSPDGAAVRQDALVTLHPVAEHVVRMVDEQGAPVAGVEVAASFKTKKHGWIVTGSVPQANLTSDAQGLVRFPWAPRDGLEYVDCDLVGADWMCYDVDHHTVSDGQTVVHVRRRNLGRPAVGRVHLPGDASPEGLMVAGTSGGPGRRFDIFYSRVEADGSFAYHAPVAMATGMTTVDREWGSEFWTGVVVPWHDADPEPVDLHAYPTIPAIVTVTAGKGRVPQANAWVDFSREVRFPYLQEGELTEPFAMASAWYQTDQDGQAQIPLGHGSNELRVVIDEWSSEKEITVEVDHRDGPINVKFHRP</sequence>
<dbReference type="OrthoDB" id="232400at2"/>